<keyword evidence="3" id="KW-1185">Reference proteome</keyword>
<keyword evidence="1" id="KW-0472">Membrane</keyword>
<feature type="transmembrane region" description="Helical" evidence="1">
    <location>
        <begin position="79"/>
        <end position="98"/>
    </location>
</feature>
<evidence type="ECO:0000313" key="2">
    <source>
        <dbReference type="EMBL" id="MFC4734962.1"/>
    </source>
</evidence>
<gene>
    <name evidence="2" type="ORF">ACFO4L_00055</name>
</gene>
<protein>
    <submittedName>
        <fullName evidence="2">Uncharacterized protein</fullName>
    </submittedName>
</protein>
<comment type="caution">
    <text evidence="2">The sequence shown here is derived from an EMBL/GenBank/DDBJ whole genome shotgun (WGS) entry which is preliminary data.</text>
</comment>
<reference evidence="3" key="1">
    <citation type="journal article" date="2019" name="Int. J. Syst. Evol. Microbiol.">
        <title>The Global Catalogue of Microorganisms (GCM) 10K type strain sequencing project: providing services to taxonomists for standard genome sequencing and annotation.</title>
        <authorList>
            <consortium name="The Broad Institute Genomics Platform"/>
            <consortium name="The Broad Institute Genome Sequencing Center for Infectious Disease"/>
            <person name="Wu L."/>
            <person name="Ma J."/>
        </authorList>
    </citation>
    <scope>NUCLEOTIDE SEQUENCE [LARGE SCALE GENOMIC DNA]</scope>
    <source>
        <strain evidence="3">JCM 12165</strain>
    </source>
</reference>
<keyword evidence="1" id="KW-1133">Transmembrane helix</keyword>
<dbReference type="EMBL" id="JBHSGK010000001">
    <property type="protein sequence ID" value="MFC4734962.1"/>
    <property type="molecule type" value="Genomic_DNA"/>
</dbReference>
<sequence length="151" mass="16509">MMTKQMLLFFIRTAAMLLLVTGGTAMIVQLASLALGNDVLISSWTSLAVFSAAVVLWIIPVQIIDWLKLIRVQRRIRRIIFPYAVSALQIGFFAGYLATVSSSLTGITFSTLGLAVVITAIAAGARLLYAGILKQVRHLKQPRVHLTTEHS</sequence>
<evidence type="ECO:0000313" key="3">
    <source>
        <dbReference type="Proteomes" id="UP001595896"/>
    </source>
</evidence>
<accession>A0ABV9NS38</accession>
<feature type="transmembrane region" description="Helical" evidence="1">
    <location>
        <begin position="46"/>
        <end position="67"/>
    </location>
</feature>
<dbReference type="RefSeq" id="WP_377907593.1">
    <property type="nucleotide sequence ID" value="NZ_JBHSGK010000001.1"/>
</dbReference>
<evidence type="ECO:0000256" key="1">
    <source>
        <dbReference type="SAM" id="Phobius"/>
    </source>
</evidence>
<proteinExistence type="predicted"/>
<feature type="transmembrane region" description="Helical" evidence="1">
    <location>
        <begin position="104"/>
        <end position="129"/>
    </location>
</feature>
<name>A0ABV9NS38_9BACI</name>
<organism evidence="2 3">
    <name type="scientific">Bacillus daqingensis</name>
    <dbReference type="NCBI Taxonomy" id="872396"/>
    <lineage>
        <taxon>Bacteria</taxon>
        <taxon>Bacillati</taxon>
        <taxon>Bacillota</taxon>
        <taxon>Bacilli</taxon>
        <taxon>Bacillales</taxon>
        <taxon>Bacillaceae</taxon>
        <taxon>Bacillus</taxon>
    </lineage>
</organism>
<dbReference type="Proteomes" id="UP001595896">
    <property type="component" value="Unassembled WGS sequence"/>
</dbReference>
<keyword evidence="1" id="KW-0812">Transmembrane</keyword>